<evidence type="ECO:0000313" key="1">
    <source>
        <dbReference type="EMBL" id="PFN21212.1"/>
    </source>
</evidence>
<sequence length="67" mass="8166">MELEEVIEEYVYHCIAKGFIQKTIKNKRQEMKQLKRFLMDEKRISKLKSENNLNQKAYMKLENEEAL</sequence>
<gene>
    <name evidence="1" type="ORF">COJ50_20135</name>
</gene>
<proteinExistence type="predicted"/>
<dbReference type="RefSeq" id="WP_098541225.1">
    <property type="nucleotide sequence ID" value="NZ_NUYN01000033.1"/>
</dbReference>
<dbReference type="EMBL" id="NUYN01000033">
    <property type="protein sequence ID" value="PFN21212.1"/>
    <property type="molecule type" value="Genomic_DNA"/>
</dbReference>
<accession>A0A2B1KB01</accession>
<comment type="caution">
    <text evidence="1">The sequence shown here is derived from an EMBL/GenBank/DDBJ whole genome shotgun (WGS) entry which is preliminary data.</text>
</comment>
<protein>
    <submittedName>
        <fullName evidence="1">Uncharacterized protein</fullName>
    </submittedName>
</protein>
<reference evidence="1 2" key="1">
    <citation type="submission" date="2017-09" db="EMBL/GenBank/DDBJ databases">
        <title>Large-scale bioinformatics analysis of Bacillus genomes uncovers conserved roles of natural products in bacterial physiology.</title>
        <authorList>
            <consortium name="Agbiome Team Llc"/>
            <person name="Bleich R.M."/>
            <person name="Grubbs K.J."/>
            <person name="Santa Maria K.C."/>
            <person name="Allen S.E."/>
            <person name="Farag S."/>
            <person name="Shank E.A."/>
            <person name="Bowers A."/>
        </authorList>
    </citation>
    <scope>NUCLEOTIDE SEQUENCE [LARGE SCALE GENOMIC DNA]</scope>
    <source>
        <strain evidence="1 2">AFS076905</strain>
    </source>
</reference>
<dbReference type="AlphaFoldDB" id="A0A2B1KB01"/>
<organism evidence="1 2">
    <name type="scientific">Bacillus cereus</name>
    <dbReference type="NCBI Taxonomy" id="1396"/>
    <lineage>
        <taxon>Bacteria</taxon>
        <taxon>Bacillati</taxon>
        <taxon>Bacillota</taxon>
        <taxon>Bacilli</taxon>
        <taxon>Bacillales</taxon>
        <taxon>Bacillaceae</taxon>
        <taxon>Bacillus</taxon>
        <taxon>Bacillus cereus group</taxon>
    </lineage>
</organism>
<dbReference type="Proteomes" id="UP000225182">
    <property type="component" value="Unassembled WGS sequence"/>
</dbReference>
<name>A0A2B1KB01_BACCE</name>
<evidence type="ECO:0000313" key="2">
    <source>
        <dbReference type="Proteomes" id="UP000225182"/>
    </source>
</evidence>